<name>A0ACB0ZIM4_MELEN</name>
<evidence type="ECO:0000313" key="1">
    <source>
        <dbReference type="EMBL" id="CAK5078870.1"/>
    </source>
</evidence>
<sequence length="56" mass="6250">MPFLSSKESSKEILSPPPSSLFSNARTEGFDCGDEIGKAFDEFLEVGDKRALRLIW</sequence>
<protein>
    <submittedName>
        <fullName evidence="1">Uncharacterized protein</fullName>
    </submittedName>
</protein>
<gene>
    <name evidence="1" type="ORF">MENTE1834_LOCUS25943</name>
</gene>
<evidence type="ECO:0000313" key="2">
    <source>
        <dbReference type="Proteomes" id="UP001497535"/>
    </source>
</evidence>
<dbReference type="Proteomes" id="UP001497535">
    <property type="component" value="Unassembled WGS sequence"/>
</dbReference>
<reference evidence="1" key="1">
    <citation type="submission" date="2023-11" db="EMBL/GenBank/DDBJ databases">
        <authorList>
            <person name="Poullet M."/>
        </authorList>
    </citation>
    <scope>NUCLEOTIDE SEQUENCE</scope>
    <source>
        <strain evidence="1">E1834</strain>
    </source>
</reference>
<keyword evidence="2" id="KW-1185">Reference proteome</keyword>
<comment type="caution">
    <text evidence="1">The sequence shown here is derived from an EMBL/GenBank/DDBJ whole genome shotgun (WGS) entry which is preliminary data.</text>
</comment>
<proteinExistence type="predicted"/>
<dbReference type="EMBL" id="CAVMJV010000036">
    <property type="protein sequence ID" value="CAK5078870.1"/>
    <property type="molecule type" value="Genomic_DNA"/>
</dbReference>
<organism evidence="1 2">
    <name type="scientific">Meloidogyne enterolobii</name>
    <name type="common">Root-knot nematode worm</name>
    <name type="synonym">Meloidogyne mayaguensis</name>
    <dbReference type="NCBI Taxonomy" id="390850"/>
    <lineage>
        <taxon>Eukaryota</taxon>
        <taxon>Metazoa</taxon>
        <taxon>Ecdysozoa</taxon>
        <taxon>Nematoda</taxon>
        <taxon>Chromadorea</taxon>
        <taxon>Rhabditida</taxon>
        <taxon>Tylenchina</taxon>
        <taxon>Tylenchomorpha</taxon>
        <taxon>Tylenchoidea</taxon>
        <taxon>Meloidogynidae</taxon>
        <taxon>Meloidogyninae</taxon>
        <taxon>Meloidogyne</taxon>
    </lineage>
</organism>
<accession>A0ACB0ZIM4</accession>